<organism evidence="1 2">
    <name type="scientific">Belnapia mucosa</name>
    <dbReference type="NCBI Taxonomy" id="2804532"/>
    <lineage>
        <taxon>Bacteria</taxon>
        <taxon>Pseudomonadati</taxon>
        <taxon>Pseudomonadota</taxon>
        <taxon>Alphaproteobacteria</taxon>
        <taxon>Acetobacterales</taxon>
        <taxon>Roseomonadaceae</taxon>
        <taxon>Belnapia</taxon>
    </lineage>
</organism>
<sequence length="144" mass="15718">MIILSLITASIGLPLLLQGLQMPADQSQVEQEDRARVVAAQAAITAVERTQHALASGRTDADVTVAAAARIMGFYRLRIDHRSGDGEEAALARRSEAAEREMMLAALKAERGVITGLLRSRRIGTETAHRLMREVDLLELRFDG</sequence>
<accession>A0ABS1V9Q1</accession>
<evidence type="ECO:0000313" key="2">
    <source>
        <dbReference type="Proteomes" id="UP000606490"/>
    </source>
</evidence>
<protein>
    <submittedName>
        <fullName evidence="1">Uncharacterized protein</fullName>
    </submittedName>
</protein>
<name>A0ABS1V9Q1_9PROT</name>
<keyword evidence="2" id="KW-1185">Reference proteome</keyword>
<dbReference type="RefSeq" id="WP_202827196.1">
    <property type="nucleotide sequence ID" value="NZ_JAEUXJ010000008.1"/>
</dbReference>
<reference evidence="1 2" key="1">
    <citation type="submission" date="2021-01" db="EMBL/GenBank/DDBJ databases">
        <title>Belnapia mucosa sp. nov. and Belnapia arida sp. nov., isolated from the Tabernas Desert (Almeria, Spain).</title>
        <authorList>
            <person name="Molina-Menor E."/>
            <person name="Vidal-Verdu A."/>
            <person name="Calonge A."/>
            <person name="Satari L."/>
            <person name="Pereto Magraner J."/>
            <person name="Porcar Miralles M."/>
        </authorList>
    </citation>
    <scope>NUCLEOTIDE SEQUENCE [LARGE SCALE GENOMIC DNA]</scope>
    <source>
        <strain evidence="1 2">T6</strain>
    </source>
</reference>
<dbReference type="EMBL" id="JAEUXJ010000008">
    <property type="protein sequence ID" value="MBL6457459.1"/>
    <property type="molecule type" value="Genomic_DNA"/>
</dbReference>
<evidence type="ECO:0000313" key="1">
    <source>
        <dbReference type="EMBL" id="MBL6457459.1"/>
    </source>
</evidence>
<proteinExistence type="predicted"/>
<dbReference type="Proteomes" id="UP000606490">
    <property type="component" value="Unassembled WGS sequence"/>
</dbReference>
<comment type="caution">
    <text evidence="1">The sequence shown here is derived from an EMBL/GenBank/DDBJ whole genome shotgun (WGS) entry which is preliminary data.</text>
</comment>
<gene>
    <name evidence="1" type="ORF">JMJ55_19175</name>
</gene>